<dbReference type="AlphaFoldDB" id="A0A3E0E3Y0"/>
<evidence type="ECO:0000313" key="1">
    <source>
        <dbReference type="EMBL" id="REG93004.1"/>
    </source>
</evidence>
<dbReference type="RefSeq" id="WP_115814745.1">
    <property type="nucleotide sequence ID" value="NZ_QUNI01000014.1"/>
</dbReference>
<dbReference type="Proteomes" id="UP000257136">
    <property type="component" value="Unassembled WGS sequence"/>
</dbReference>
<proteinExistence type="predicted"/>
<keyword evidence="2" id="KW-1185">Reference proteome</keyword>
<reference evidence="1 2" key="1">
    <citation type="submission" date="2018-08" db="EMBL/GenBank/DDBJ databases">
        <title>Genomic Encyclopedia of Archaeal and Bacterial Type Strains, Phase II (KMG-II): from individual species to whole genera.</title>
        <authorList>
            <person name="Goeker M."/>
        </authorList>
    </citation>
    <scope>NUCLEOTIDE SEQUENCE [LARGE SCALE GENOMIC DNA]</scope>
    <source>
        <strain evidence="1 2">DSM 100880</strain>
    </source>
</reference>
<organism evidence="1 2">
    <name type="scientific">Flavobacterium aquicola</name>
    <dbReference type="NCBI Taxonomy" id="1682742"/>
    <lineage>
        <taxon>Bacteria</taxon>
        <taxon>Pseudomonadati</taxon>
        <taxon>Bacteroidota</taxon>
        <taxon>Flavobacteriia</taxon>
        <taxon>Flavobacteriales</taxon>
        <taxon>Flavobacteriaceae</taxon>
        <taxon>Flavobacterium</taxon>
    </lineage>
</organism>
<protein>
    <submittedName>
        <fullName evidence="1">Uncharacterized protein</fullName>
    </submittedName>
</protein>
<name>A0A3E0E3Y0_9FLAO</name>
<dbReference type="OrthoDB" id="1365098at2"/>
<sequence length="207" mass="23996">MNEFKKVPIYIDEEKINSFTQPQASRIEYFRELVTMYQALNTGEPLQKDDLTALIRNPKEFIAKRLIKEETLSLGGLELNFEKMFDIIQKPLGTEELINKIINDSKVHQLAINQRNAPYFEIKDETTVVLNSNFLEQTTEQCTVYLKTENEVKAYEVLSILAENVNKLNDLKTNGHWHDNILFEKFFETNNATGSVAVNPYFGNLIR</sequence>
<accession>A0A3E0E3Y0</accession>
<comment type="caution">
    <text evidence="1">The sequence shown here is derived from an EMBL/GenBank/DDBJ whole genome shotgun (WGS) entry which is preliminary data.</text>
</comment>
<gene>
    <name evidence="1" type="ORF">C8P67_114105</name>
</gene>
<evidence type="ECO:0000313" key="2">
    <source>
        <dbReference type="Proteomes" id="UP000257136"/>
    </source>
</evidence>
<dbReference type="EMBL" id="QUNI01000014">
    <property type="protein sequence ID" value="REG93004.1"/>
    <property type="molecule type" value="Genomic_DNA"/>
</dbReference>